<dbReference type="EMBL" id="CM018047">
    <property type="protein sequence ID" value="KAA8524201.1"/>
    <property type="molecule type" value="Genomic_DNA"/>
</dbReference>
<dbReference type="AlphaFoldDB" id="A0A5J5A424"/>
<proteinExistence type="predicted"/>
<evidence type="ECO:0000313" key="2">
    <source>
        <dbReference type="Proteomes" id="UP000325577"/>
    </source>
</evidence>
<organism evidence="1 2">
    <name type="scientific">Nyssa sinensis</name>
    <dbReference type="NCBI Taxonomy" id="561372"/>
    <lineage>
        <taxon>Eukaryota</taxon>
        <taxon>Viridiplantae</taxon>
        <taxon>Streptophyta</taxon>
        <taxon>Embryophyta</taxon>
        <taxon>Tracheophyta</taxon>
        <taxon>Spermatophyta</taxon>
        <taxon>Magnoliopsida</taxon>
        <taxon>eudicotyledons</taxon>
        <taxon>Gunneridae</taxon>
        <taxon>Pentapetalae</taxon>
        <taxon>asterids</taxon>
        <taxon>Cornales</taxon>
        <taxon>Nyssaceae</taxon>
        <taxon>Nyssa</taxon>
    </lineage>
</organism>
<sequence length="206" mass="21475">MCSIQPLSAVSNDLPVTSAVVNALPAKASSPSVHNSAGFATGYTGAANHAKVDGVNCCLYASDVGARGPDFSVREKDLDPTAIAKGQLTVSSSNEEAINQLDLSVLPTVEAHSLPPLEAGVNTTELHLTSQPAGPSNLQHSGVTITENSLRDVGQKLDQPEILPHNSIETVSPNNSLPFDDPIMMQFLIPTDSNLIPQDDLPSSSA</sequence>
<evidence type="ECO:0000313" key="1">
    <source>
        <dbReference type="EMBL" id="KAA8524201.1"/>
    </source>
</evidence>
<name>A0A5J5A424_9ASTE</name>
<gene>
    <name evidence="1" type="ORF">F0562_010624</name>
</gene>
<accession>A0A5J5A424</accession>
<protein>
    <submittedName>
        <fullName evidence="1">Uncharacterized protein</fullName>
    </submittedName>
</protein>
<dbReference type="Proteomes" id="UP000325577">
    <property type="component" value="Linkage Group LG4"/>
</dbReference>
<keyword evidence="2" id="KW-1185">Reference proteome</keyword>
<reference evidence="1 2" key="1">
    <citation type="submission" date="2019-09" db="EMBL/GenBank/DDBJ databases">
        <title>A chromosome-level genome assembly of the Chinese tupelo Nyssa sinensis.</title>
        <authorList>
            <person name="Yang X."/>
            <person name="Kang M."/>
            <person name="Yang Y."/>
            <person name="Xiong H."/>
            <person name="Wang M."/>
            <person name="Zhang Z."/>
            <person name="Wang Z."/>
            <person name="Wu H."/>
            <person name="Ma T."/>
            <person name="Liu J."/>
            <person name="Xi Z."/>
        </authorList>
    </citation>
    <scope>NUCLEOTIDE SEQUENCE [LARGE SCALE GENOMIC DNA]</scope>
    <source>
        <strain evidence="1">J267</strain>
        <tissue evidence="1">Leaf</tissue>
    </source>
</reference>